<keyword evidence="4" id="KW-1185">Reference proteome</keyword>
<gene>
    <name evidence="3" type="ORF">CA12_23860</name>
</gene>
<feature type="signal peptide" evidence="2">
    <location>
        <begin position="1"/>
        <end position="20"/>
    </location>
</feature>
<organism evidence="3 4">
    <name type="scientific">Alienimonas californiensis</name>
    <dbReference type="NCBI Taxonomy" id="2527989"/>
    <lineage>
        <taxon>Bacteria</taxon>
        <taxon>Pseudomonadati</taxon>
        <taxon>Planctomycetota</taxon>
        <taxon>Planctomycetia</taxon>
        <taxon>Planctomycetales</taxon>
        <taxon>Planctomycetaceae</taxon>
        <taxon>Alienimonas</taxon>
    </lineage>
</organism>
<dbReference type="RefSeq" id="WP_145359130.1">
    <property type="nucleotide sequence ID" value="NZ_CP036265.1"/>
</dbReference>
<dbReference type="Proteomes" id="UP000318741">
    <property type="component" value="Chromosome"/>
</dbReference>
<evidence type="ECO:0000313" key="3">
    <source>
        <dbReference type="EMBL" id="QDT16285.1"/>
    </source>
</evidence>
<proteinExistence type="predicted"/>
<feature type="region of interest" description="Disordered" evidence="1">
    <location>
        <begin position="21"/>
        <end position="48"/>
    </location>
</feature>
<evidence type="ECO:0000313" key="4">
    <source>
        <dbReference type="Proteomes" id="UP000318741"/>
    </source>
</evidence>
<evidence type="ECO:0000256" key="2">
    <source>
        <dbReference type="SAM" id="SignalP"/>
    </source>
</evidence>
<dbReference type="AlphaFoldDB" id="A0A517PA93"/>
<accession>A0A517PA93</accession>
<dbReference type="EMBL" id="CP036265">
    <property type="protein sequence ID" value="QDT16285.1"/>
    <property type="molecule type" value="Genomic_DNA"/>
</dbReference>
<feature type="chain" id="PRO_5021754841" description="Nickel uptake substrate-specific transmembrane region" evidence="2">
    <location>
        <begin position="21"/>
        <end position="222"/>
    </location>
</feature>
<evidence type="ECO:0000256" key="1">
    <source>
        <dbReference type="SAM" id="MobiDB-lite"/>
    </source>
</evidence>
<feature type="compositionally biased region" description="Basic and acidic residues" evidence="1">
    <location>
        <begin position="25"/>
        <end position="48"/>
    </location>
</feature>
<protein>
    <recommendedName>
        <fullName evidence="5">Nickel uptake substrate-specific transmembrane region</fullName>
    </recommendedName>
</protein>
<sequence length="222" mass="23016" precursor="true">MKTFVLSTAAGLLLAAGASAQGPASHDHVGHDHAGHDHDGHDHAGDERPRLIGADFAADDHAGHEHAGLVADEHAGHRHGPHGGEVDSFPEVRVETLIDRDGLRFWLTDPAGRPLASRGLGGQAVMRVEGAEKRYSYDLAPPAAPTVRDREAPGVRSGEADAATLAVPLALSKVAGRRVAVAVRLTGVSGTGADGVIVRQIARIPAPSGLEAPAIQTLRPVR</sequence>
<reference evidence="3 4" key="1">
    <citation type="submission" date="2019-02" db="EMBL/GenBank/DDBJ databases">
        <title>Deep-cultivation of Planctomycetes and their phenomic and genomic characterization uncovers novel biology.</title>
        <authorList>
            <person name="Wiegand S."/>
            <person name="Jogler M."/>
            <person name="Boedeker C."/>
            <person name="Pinto D."/>
            <person name="Vollmers J."/>
            <person name="Rivas-Marin E."/>
            <person name="Kohn T."/>
            <person name="Peeters S.H."/>
            <person name="Heuer A."/>
            <person name="Rast P."/>
            <person name="Oberbeckmann S."/>
            <person name="Bunk B."/>
            <person name="Jeske O."/>
            <person name="Meyerdierks A."/>
            <person name="Storesund J.E."/>
            <person name="Kallscheuer N."/>
            <person name="Luecker S."/>
            <person name="Lage O.M."/>
            <person name="Pohl T."/>
            <person name="Merkel B.J."/>
            <person name="Hornburger P."/>
            <person name="Mueller R.-W."/>
            <person name="Bruemmer F."/>
            <person name="Labrenz M."/>
            <person name="Spormann A.M."/>
            <person name="Op den Camp H."/>
            <person name="Overmann J."/>
            <person name="Amann R."/>
            <person name="Jetten M.S.M."/>
            <person name="Mascher T."/>
            <person name="Medema M.H."/>
            <person name="Devos D.P."/>
            <person name="Kaster A.-K."/>
            <person name="Ovreas L."/>
            <person name="Rohde M."/>
            <person name="Galperin M.Y."/>
            <person name="Jogler C."/>
        </authorList>
    </citation>
    <scope>NUCLEOTIDE SEQUENCE [LARGE SCALE GENOMIC DNA]</scope>
    <source>
        <strain evidence="3 4">CA12</strain>
    </source>
</reference>
<name>A0A517PA93_9PLAN</name>
<evidence type="ECO:0008006" key="5">
    <source>
        <dbReference type="Google" id="ProtNLM"/>
    </source>
</evidence>
<dbReference type="KEGG" id="acaf:CA12_23860"/>
<keyword evidence="2" id="KW-0732">Signal</keyword>